<dbReference type="Pfam" id="PF00171">
    <property type="entry name" value="Aldedh"/>
    <property type="match status" value="1"/>
</dbReference>
<reference evidence="6 7" key="1">
    <citation type="submission" date="2006-02" db="EMBL/GenBank/DDBJ databases">
        <authorList>
            <person name="Pinhassi J."/>
            <person name="Pedros-Alio C."/>
            <person name="Ferriera S."/>
            <person name="Johnson J."/>
            <person name="Kravitz S."/>
            <person name="Halpern A."/>
            <person name="Remington K."/>
            <person name="Beeson K."/>
            <person name="Tran B."/>
            <person name="Rogers Y.-H."/>
            <person name="Friedman R."/>
            <person name="Venter J.C."/>
        </authorList>
    </citation>
    <scope>NUCLEOTIDE SEQUENCE [LARGE SCALE GENOMIC DNA]</scope>
    <source>
        <strain evidence="6 7">MED92</strain>
    </source>
</reference>
<dbReference type="CDD" id="cd07112">
    <property type="entry name" value="ALDH_GABALDH-PuuC"/>
    <property type="match status" value="1"/>
</dbReference>
<evidence type="ECO:0000259" key="5">
    <source>
        <dbReference type="Pfam" id="PF00171"/>
    </source>
</evidence>
<dbReference type="PROSITE" id="PS00070">
    <property type="entry name" value="ALDEHYDE_DEHYDR_CYS"/>
    <property type="match status" value="1"/>
</dbReference>
<sequence length="494" mass="53426">MKSYSEWQALSETLSFQGQAYINGEFQSAASGETFPCINPSTEKVLTDIASCDEADVNAAVANSREVFKSGVWSEMHPRQRKQIMLKWADLIEQHKDEFALLDTLDMGKSINEMVNIDVPDAIDCFRWTAECIDKVYGEIAPTGTDTLALISHNPVGVVGAITPWNYPLLMVSWKIAPAIAAGNSVVLKPSEKASLSALRLAELAVEAGIPKGVLNVLPGYGHTAGKALALHMDVNVLAFTGSTRVAGMLMGYAGQSNMKRVWLEAGGKSPNLVFADCDIKKAAAGTANAIFANQGEVCIACSRLYVEKSIKEEFMAALMEEAKRFQTGDPLDPATTMGPMVDGMQLETVERYIRSAVEEGGNIVTGGLPEYTDGQGFFARPTIIDNANNDMTFVKEEIFGPVLAVCDFETEDEAIELANDSQYGLGAAVWTENLSRAHRVSGKIESGMVWVNTWGEGDTTVPFGGVKASGNGRDKSLHALEKYTDIKNVLIRL</sequence>
<evidence type="ECO:0000256" key="1">
    <source>
        <dbReference type="ARBA" id="ARBA00009986"/>
    </source>
</evidence>
<dbReference type="FunFam" id="3.40.309.10:FF:000012">
    <property type="entry name" value="Betaine aldehyde dehydrogenase"/>
    <property type="match status" value="1"/>
</dbReference>
<dbReference type="InterPro" id="IPR016163">
    <property type="entry name" value="Ald_DH_C"/>
</dbReference>
<dbReference type="InterPro" id="IPR029510">
    <property type="entry name" value="Ald_DH_CS_GLU"/>
</dbReference>
<evidence type="ECO:0000313" key="6">
    <source>
        <dbReference type="EMBL" id="EAR60306.1"/>
    </source>
</evidence>
<dbReference type="FunFam" id="3.40.605.10:FF:000001">
    <property type="entry name" value="Aldehyde dehydrogenase 1"/>
    <property type="match status" value="1"/>
</dbReference>
<protein>
    <submittedName>
        <fullName evidence="6">Aldehyde dehydrogenase family protein</fullName>
    </submittedName>
</protein>
<keyword evidence="2 4" id="KW-0560">Oxidoreductase</keyword>
<dbReference type="InterPro" id="IPR016160">
    <property type="entry name" value="Ald_DH_CS_CYS"/>
</dbReference>
<dbReference type="InterPro" id="IPR015590">
    <property type="entry name" value="Aldehyde_DH_dom"/>
</dbReference>
<proteinExistence type="inferred from homology"/>
<dbReference type="Proteomes" id="UP000002171">
    <property type="component" value="Unassembled WGS sequence"/>
</dbReference>
<dbReference type="PANTHER" id="PTHR11699">
    <property type="entry name" value="ALDEHYDE DEHYDROGENASE-RELATED"/>
    <property type="match status" value="1"/>
</dbReference>
<dbReference type="GO" id="GO:0004030">
    <property type="term" value="F:aldehyde dehydrogenase [NAD(P)+] activity"/>
    <property type="evidence" value="ECO:0007669"/>
    <property type="project" value="UniProtKB-ARBA"/>
</dbReference>
<feature type="domain" description="Aldehyde dehydrogenase" evidence="5">
    <location>
        <begin position="29"/>
        <end position="490"/>
    </location>
</feature>
<dbReference type="Gene3D" id="3.40.309.10">
    <property type="entry name" value="Aldehyde Dehydrogenase, Chain A, domain 2"/>
    <property type="match status" value="1"/>
</dbReference>
<dbReference type="PROSITE" id="PS00687">
    <property type="entry name" value="ALDEHYDE_DEHYDR_GLU"/>
    <property type="match status" value="1"/>
</dbReference>
<dbReference type="InterPro" id="IPR016162">
    <property type="entry name" value="Ald_DH_N"/>
</dbReference>
<dbReference type="InterPro" id="IPR016161">
    <property type="entry name" value="Ald_DH/histidinol_DH"/>
</dbReference>
<feature type="active site" evidence="3">
    <location>
        <position position="265"/>
    </location>
</feature>
<evidence type="ECO:0000256" key="2">
    <source>
        <dbReference type="ARBA" id="ARBA00023002"/>
    </source>
</evidence>
<name>A0A7U8C5M1_NEPCE</name>
<dbReference type="AlphaFoldDB" id="A0A7U8C5M1"/>
<comment type="similarity">
    <text evidence="1 4">Belongs to the aldehyde dehydrogenase family.</text>
</comment>
<dbReference type="SUPFAM" id="SSF53720">
    <property type="entry name" value="ALDH-like"/>
    <property type="match status" value="1"/>
</dbReference>
<evidence type="ECO:0000256" key="3">
    <source>
        <dbReference type="PROSITE-ProRule" id="PRU10007"/>
    </source>
</evidence>
<dbReference type="RefSeq" id="WP_007022524.1">
    <property type="nucleotide sequence ID" value="NZ_CH724127.1"/>
</dbReference>
<evidence type="ECO:0000313" key="7">
    <source>
        <dbReference type="Proteomes" id="UP000002171"/>
    </source>
</evidence>
<organism evidence="6 7">
    <name type="scientific">Neptuniibacter caesariensis</name>
    <dbReference type="NCBI Taxonomy" id="207954"/>
    <lineage>
        <taxon>Bacteria</taxon>
        <taxon>Pseudomonadati</taxon>
        <taxon>Pseudomonadota</taxon>
        <taxon>Gammaproteobacteria</taxon>
        <taxon>Oceanospirillales</taxon>
        <taxon>Oceanospirillaceae</taxon>
        <taxon>Neptuniibacter</taxon>
    </lineage>
</organism>
<evidence type="ECO:0000256" key="4">
    <source>
        <dbReference type="RuleBase" id="RU003345"/>
    </source>
</evidence>
<comment type="caution">
    <text evidence="6">The sequence shown here is derived from an EMBL/GenBank/DDBJ whole genome shotgun (WGS) entry which is preliminary data.</text>
</comment>
<dbReference type="OrthoDB" id="9812625at2"/>
<gene>
    <name evidence="6" type="ORF">MED92_02534</name>
</gene>
<keyword evidence="7" id="KW-1185">Reference proteome</keyword>
<dbReference type="EMBL" id="AAOW01000020">
    <property type="protein sequence ID" value="EAR60306.1"/>
    <property type="molecule type" value="Genomic_DNA"/>
</dbReference>
<dbReference type="Gene3D" id="3.40.605.10">
    <property type="entry name" value="Aldehyde Dehydrogenase, Chain A, domain 1"/>
    <property type="match status" value="1"/>
</dbReference>
<accession>A0A7U8C5M1</accession>